<evidence type="ECO:0000313" key="2">
    <source>
        <dbReference type="Proteomes" id="UP000029492"/>
    </source>
</evidence>
<keyword evidence="2" id="KW-1185">Reference proteome</keyword>
<dbReference type="Proteomes" id="UP000029492">
    <property type="component" value="Chromosome"/>
</dbReference>
<organism evidence="1 2">
    <name type="scientific">Methylobacterium oryzae CBMB20</name>
    <dbReference type="NCBI Taxonomy" id="693986"/>
    <lineage>
        <taxon>Bacteria</taxon>
        <taxon>Pseudomonadati</taxon>
        <taxon>Pseudomonadota</taxon>
        <taxon>Alphaproteobacteria</taxon>
        <taxon>Hyphomicrobiales</taxon>
        <taxon>Methylobacteriaceae</taxon>
        <taxon>Methylobacterium</taxon>
    </lineage>
</organism>
<dbReference type="STRING" id="693986.MOC_5425"/>
<accession>A0A089P324</accession>
<protein>
    <submittedName>
        <fullName evidence="1">Protein of unassigned function</fullName>
    </submittedName>
</protein>
<dbReference type="HOGENOM" id="CLU_3235943_0_0_5"/>
<proteinExistence type="predicted"/>
<reference evidence="1 2" key="1">
    <citation type="journal article" date="2014" name="PLoS ONE">
        <title>Genome Information of Methylobacterium oryzae, a Plant-Probiotic Methylotroph in the Phyllosphere.</title>
        <authorList>
            <person name="Kwak M.J."/>
            <person name="Jeong H."/>
            <person name="Madhaiyan M."/>
            <person name="Lee Y."/>
            <person name="Sa T.M."/>
            <person name="Oh T.K."/>
            <person name="Kim J.F."/>
        </authorList>
    </citation>
    <scope>NUCLEOTIDE SEQUENCE [LARGE SCALE GENOMIC DNA]</scope>
    <source>
        <strain evidence="1 2">CBMB20</strain>
    </source>
</reference>
<dbReference type="AlphaFoldDB" id="A0A089P324"/>
<gene>
    <name evidence="1" type="ORF">MOC_5425</name>
</gene>
<dbReference type="EMBL" id="CP003811">
    <property type="protein sequence ID" value="AIQ93180.1"/>
    <property type="molecule type" value="Genomic_DNA"/>
</dbReference>
<evidence type="ECO:0000313" key="1">
    <source>
        <dbReference type="EMBL" id="AIQ93180.1"/>
    </source>
</evidence>
<dbReference type="KEGG" id="mor:MOC_5425"/>
<sequence length="43" mass="4837">MPIEHIVRTTGHSRELPSAVSRRLPLEGFQARRSSSETHLPVT</sequence>
<name>A0A089P324_9HYPH</name>